<dbReference type="GO" id="GO:0016509">
    <property type="term" value="F:long-chain (3S)-3-hydroxyacyl-CoA dehydrogenase (NAD+) activity"/>
    <property type="evidence" value="ECO:0007669"/>
    <property type="project" value="TreeGrafter"/>
</dbReference>
<dbReference type="FunFam" id="3.40.50.720:FF:000009">
    <property type="entry name" value="Fatty oxidation complex, alpha subunit"/>
    <property type="match status" value="1"/>
</dbReference>
<keyword evidence="7" id="KW-0443">Lipid metabolism</keyword>
<evidence type="ECO:0000256" key="9">
    <source>
        <dbReference type="ARBA" id="ARBA00023268"/>
    </source>
</evidence>
<comment type="catalytic activity">
    <reaction evidence="10">
        <text>a (3S)-3-hydroxyacyl-CoA + NAD(+) = a 3-oxoacyl-CoA + NADH + H(+)</text>
        <dbReference type="Rhea" id="RHEA:22432"/>
        <dbReference type="ChEBI" id="CHEBI:15378"/>
        <dbReference type="ChEBI" id="CHEBI:57318"/>
        <dbReference type="ChEBI" id="CHEBI:57540"/>
        <dbReference type="ChEBI" id="CHEBI:57945"/>
        <dbReference type="ChEBI" id="CHEBI:90726"/>
        <dbReference type="EC" id="1.1.1.35"/>
    </reaction>
</comment>
<keyword evidence="9" id="KW-0511">Multifunctional enzyme</keyword>
<accession>A0A386UNM3</accession>
<dbReference type="EC" id="5.1.2.3" evidence="13"/>
<sequence length="727" mass="76825">MTDFTMQKDADGVAIITWDVPGKSMNVLSLDGAAELDALIDEALADDAVKGIVITSGKKDFAAGMDLNVIAAMKDGGAQAVFDGIMGLHHALRKIELAGMDPKTKTGGKPIASALPGTALGIGLELPLATHRIFAAENPKAKIGLPEIMVGIFPGGGGTTRLVRKLGAMGAAPFLLEGKLSDPARAKAAGLIDEVAADPVAAARAWVLQAGDADLVKPWDAKGYKMPGGEPYHPAGFMTFLGASAMVHGKTLGVYPAAKALLSAVYEGAMVPFDTALKIEARWFTNVLMNPSSTAMIRSLFINKEALEKGANRPEAPDQRVRKLGILGAGMMGAGIAYVSAMAGIEVVLIDAAQDAADRGKAHSADLLDKAISRRKATEEKKAEVLARITATTGYAALAGCDLVVEAVFEDPKVKAEVTARAEAAIPADAIFATNTSTLPISDLARASSRPDQFVGIHFFSPVDKMALVEIIKGKRTGPRAVAKALDFVRQIRKTPIVVNDARFFYANRCIIPYINEGIRMVAEGVSPTLVENAAKLMGMPLGPLQLVDETSIDLGVKIAKATRAAMGDAYPDDAVDAVIFRLADQGRLGRKAKAGFYDYDEGAKRQGLWPGLATEWPEADQQPDLTELQHRLMFAQSLEAVRALQDGVLEDIREGDVGAILGWGFAPWTGGPFGWLDMLGAARAVEIAEGLARKFGPRFAAPQLLKDMAAKGESFYGRVSTGKQAA</sequence>
<dbReference type="Proteomes" id="UP000272010">
    <property type="component" value="Chromosome"/>
</dbReference>
<evidence type="ECO:0000256" key="5">
    <source>
        <dbReference type="ARBA" id="ARBA00023002"/>
    </source>
</evidence>
<keyword evidence="6" id="KW-0520">NAD</keyword>
<dbReference type="UniPathway" id="UPA00659"/>
<keyword evidence="8 13" id="KW-0456">Lyase</keyword>
<evidence type="ECO:0000313" key="13">
    <source>
        <dbReference type="EMBL" id="AYF01710.1"/>
    </source>
</evidence>
<evidence type="ECO:0000313" key="14">
    <source>
        <dbReference type="Proteomes" id="UP000272010"/>
    </source>
</evidence>
<dbReference type="EC" id="1.1.1.35" evidence="13"/>
<evidence type="ECO:0000256" key="1">
    <source>
        <dbReference type="ARBA" id="ARBA00005005"/>
    </source>
</evidence>
<keyword evidence="4" id="KW-0442">Lipid degradation</keyword>
<evidence type="ECO:0000256" key="6">
    <source>
        <dbReference type="ARBA" id="ARBA00023027"/>
    </source>
</evidence>
<evidence type="ECO:0000256" key="3">
    <source>
        <dbReference type="ARBA" id="ARBA00022832"/>
    </source>
</evidence>
<proteinExistence type="inferred from homology"/>
<dbReference type="RefSeq" id="WP_120442112.1">
    <property type="nucleotide sequence ID" value="NZ_CP031078.1"/>
</dbReference>
<dbReference type="GO" id="GO:0070403">
    <property type="term" value="F:NAD+ binding"/>
    <property type="evidence" value="ECO:0007669"/>
    <property type="project" value="InterPro"/>
</dbReference>
<keyword evidence="13" id="KW-0413">Isomerase</keyword>
<evidence type="ECO:0000256" key="7">
    <source>
        <dbReference type="ARBA" id="ARBA00023098"/>
    </source>
</evidence>
<dbReference type="Pfam" id="PF02737">
    <property type="entry name" value="3HCDH_N"/>
    <property type="match status" value="1"/>
</dbReference>
<comment type="pathway">
    <text evidence="1">Lipid metabolism; fatty acid beta-oxidation.</text>
</comment>
<dbReference type="InterPro" id="IPR029045">
    <property type="entry name" value="ClpP/crotonase-like_dom_sf"/>
</dbReference>
<feature type="domain" description="3-hydroxyacyl-CoA dehydrogenase NAD binding" evidence="12">
    <location>
        <begin position="323"/>
        <end position="501"/>
    </location>
</feature>
<reference evidence="14" key="1">
    <citation type="submission" date="2018-07" db="EMBL/GenBank/DDBJ databases">
        <title>Genome Structure of the Opportunistic Pathogen Paracoccus yeei (Alphaproteobacteria) and Identification of Putative Virulence Factors.</title>
        <authorList>
            <person name="Lasek R."/>
            <person name="Szuplewska M."/>
            <person name="Mitura M."/>
            <person name="Decewicz P."/>
            <person name="Chmielowska C."/>
            <person name="Pawlot A."/>
            <person name="Sentkowska D."/>
            <person name="Czarnecki J."/>
            <person name="Bartosik D."/>
        </authorList>
    </citation>
    <scope>NUCLEOTIDE SEQUENCE [LARGE SCALE GENOMIC DNA]</scope>
    <source>
        <strain evidence="14">CCUG 32053</strain>
    </source>
</reference>
<dbReference type="InterPro" id="IPR006108">
    <property type="entry name" value="3HC_DH_C"/>
</dbReference>
<dbReference type="Gene3D" id="1.10.1040.50">
    <property type="match status" value="1"/>
</dbReference>
<dbReference type="Pfam" id="PF00725">
    <property type="entry name" value="3HCDH"/>
    <property type="match status" value="1"/>
</dbReference>
<dbReference type="SUPFAM" id="SSF52096">
    <property type="entry name" value="ClpP/crotonase"/>
    <property type="match status" value="1"/>
</dbReference>
<evidence type="ECO:0000256" key="2">
    <source>
        <dbReference type="ARBA" id="ARBA00007005"/>
    </source>
</evidence>
<dbReference type="GO" id="GO:0004300">
    <property type="term" value="F:enoyl-CoA hydratase activity"/>
    <property type="evidence" value="ECO:0007669"/>
    <property type="project" value="UniProtKB-EC"/>
</dbReference>
<dbReference type="InterPro" id="IPR008927">
    <property type="entry name" value="6-PGluconate_DH-like_C_sf"/>
</dbReference>
<organism evidence="13 14">
    <name type="scientific">Paracoccus yeei</name>
    <dbReference type="NCBI Taxonomy" id="147645"/>
    <lineage>
        <taxon>Bacteria</taxon>
        <taxon>Pseudomonadati</taxon>
        <taxon>Pseudomonadota</taxon>
        <taxon>Alphaproteobacteria</taxon>
        <taxon>Rhodobacterales</taxon>
        <taxon>Paracoccaceae</taxon>
        <taxon>Paracoccus</taxon>
    </lineage>
</organism>
<dbReference type="GO" id="GO:0006635">
    <property type="term" value="P:fatty acid beta-oxidation"/>
    <property type="evidence" value="ECO:0007669"/>
    <property type="project" value="UniProtKB-UniPathway"/>
</dbReference>
<dbReference type="PANTHER" id="PTHR43612">
    <property type="entry name" value="TRIFUNCTIONAL ENZYME SUBUNIT ALPHA"/>
    <property type="match status" value="1"/>
</dbReference>
<dbReference type="Pfam" id="PF00378">
    <property type="entry name" value="ECH_1"/>
    <property type="match status" value="1"/>
</dbReference>
<dbReference type="SUPFAM" id="SSF48179">
    <property type="entry name" value="6-phosphogluconate dehydrogenase C-terminal domain-like"/>
    <property type="match status" value="2"/>
</dbReference>
<gene>
    <name evidence="13" type="ORF">PY32053_02096</name>
</gene>
<dbReference type="GO" id="GO:0008692">
    <property type="term" value="F:3-hydroxybutyryl-CoA epimerase activity"/>
    <property type="evidence" value="ECO:0007669"/>
    <property type="project" value="UniProtKB-EC"/>
</dbReference>
<comment type="similarity">
    <text evidence="2">In the central section; belongs to the 3-hydroxyacyl-CoA dehydrogenase family.</text>
</comment>
<dbReference type="InterPro" id="IPR006176">
    <property type="entry name" value="3-OHacyl-CoA_DH_NAD-bd"/>
</dbReference>
<dbReference type="EC" id="4.2.1.17" evidence="13"/>
<dbReference type="SUPFAM" id="SSF51735">
    <property type="entry name" value="NAD(P)-binding Rossmann-fold domains"/>
    <property type="match status" value="1"/>
</dbReference>
<evidence type="ECO:0000256" key="8">
    <source>
        <dbReference type="ARBA" id="ARBA00023239"/>
    </source>
</evidence>
<evidence type="ECO:0000256" key="4">
    <source>
        <dbReference type="ARBA" id="ARBA00022963"/>
    </source>
</evidence>
<dbReference type="InterPro" id="IPR001753">
    <property type="entry name" value="Enoyl-CoA_hydra/iso"/>
</dbReference>
<dbReference type="CDD" id="cd06558">
    <property type="entry name" value="crotonase-like"/>
    <property type="match status" value="1"/>
</dbReference>
<feature type="domain" description="3-hydroxyacyl-CoA dehydrogenase C-terminal" evidence="11">
    <location>
        <begin position="505"/>
        <end position="600"/>
    </location>
</feature>
<dbReference type="AlphaFoldDB" id="A0A386UNM3"/>
<evidence type="ECO:0000256" key="10">
    <source>
        <dbReference type="ARBA" id="ARBA00049556"/>
    </source>
</evidence>
<evidence type="ECO:0000259" key="11">
    <source>
        <dbReference type="Pfam" id="PF00725"/>
    </source>
</evidence>
<dbReference type="EMBL" id="CP031078">
    <property type="protein sequence ID" value="AYF01710.1"/>
    <property type="molecule type" value="Genomic_DNA"/>
</dbReference>
<keyword evidence="3" id="KW-0276">Fatty acid metabolism</keyword>
<protein>
    <submittedName>
        <fullName evidence="13">3-hydroxyacyl-CoA dehydrogenase</fullName>
        <ecNumber evidence="13">1.1.1.35</ecNumber>
        <ecNumber evidence="13">4.2.1.17</ecNumber>
        <ecNumber evidence="13">5.1.2.3</ecNumber>
    </submittedName>
</protein>
<evidence type="ECO:0000259" key="12">
    <source>
        <dbReference type="Pfam" id="PF02737"/>
    </source>
</evidence>
<dbReference type="PANTHER" id="PTHR43612:SF3">
    <property type="entry name" value="TRIFUNCTIONAL ENZYME SUBUNIT ALPHA, MITOCHONDRIAL"/>
    <property type="match status" value="1"/>
</dbReference>
<dbReference type="Gene3D" id="3.40.50.720">
    <property type="entry name" value="NAD(P)-binding Rossmann-like Domain"/>
    <property type="match status" value="1"/>
</dbReference>
<keyword evidence="5 13" id="KW-0560">Oxidoreductase</keyword>
<name>A0A386UNM3_9RHOB</name>
<dbReference type="Gene3D" id="3.90.226.10">
    <property type="entry name" value="2-enoyl-CoA Hydratase, Chain A, domain 1"/>
    <property type="match status" value="1"/>
</dbReference>
<dbReference type="InterPro" id="IPR050136">
    <property type="entry name" value="FA_oxidation_alpha_subunit"/>
</dbReference>
<dbReference type="InterPro" id="IPR036291">
    <property type="entry name" value="NAD(P)-bd_dom_sf"/>
</dbReference>